<sequence length="272" mass="32609">DKIERNLDPEHFGKLNEIRENGIEHFSQTVSNIIPLEELEQKFIQVMEQQKGSEFKNFKNLEVLKIVQEKVPEVAKDAIRRAQENTIKRMEGSMGEMTIEKRERFEQYVENVGGNEVRHLEIINDFTRREIPEIIREEMEKAKEKSIERIEQKMKEFKLEEQKREFLQHLEKGEMEDIRIIKELENNLAPETIDKILEIKNKALDNFRNEFEAAATPEEQEKLLRKMEEFHDVKQLEVLKEIEKVIPEDKKEFFETMKEKAMEEMKKDFETA</sequence>
<protein>
    <submittedName>
        <fullName evidence="1">Uncharacterized protein</fullName>
    </submittedName>
</protein>
<organism evidence="1">
    <name type="scientific">marine sediment metagenome</name>
    <dbReference type="NCBI Taxonomy" id="412755"/>
    <lineage>
        <taxon>unclassified sequences</taxon>
        <taxon>metagenomes</taxon>
        <taxon>ecological metagenomes</taxon>
    </lineage>
</organism>
<feature type="non-terminal residue" evidence="1">
    <location>
        <position position="1"/>
    </location>
</feature>
<comment type="caution">
    <text evidence="1">The sequence shown here is derived from an EMBL/GenBank/DDBJ whole genome shotgun (WGS) entry which is preliminary data.</text>
</comment>
<proteinExistence type="predicted"/>
<gene>
    <name evidence="1" type="ORF">S06H3_20537</name>
</gene>
<evidence type="ECO:0000313" key="1">
    <source>
        <dbReference type="EMBL" id="GAI14801.1"/>
    </source>
</evidence>
<accession>X1M9L5</accession>
<dbReference type="EMBL" id="BARV01010646">
    <property type="protein sequence ID" value="GAI14801.1"/>
    <property type="molecule type" value="Genomic_DNA"/>
</dbReference>
<dbReference type="AlphaFoldDB" id="X1M9L5"/>
<feature type="non-terminal residue" evidence="1">
    <location>
        <position position="272"/>
    </location>
</feature>
<reference evidence="1" key="1">
    <citation type="journal article" date="2014" name="Front. Microbiol.">
        <title>High frequency of phylogenetically diverse reductive dehalogenase-homologous genes in deep subseafloor sedimentary metagenomes.</title>
        <authorList>
            <person name="Kawai M."/>
            <person name="Futagami T."/>
            <person name="Toyoda A."/>
            <person name="Takaki Y."/>
            <person name="Nishi S."/>
            <person name="Hori S."/>
            <person name="Arai W."/>
            <person name="Tsubouchi T."/>
            <person name="Morono Y."/>
            <person name="Uchiyama I."/>
            <person name="Ito T."/>
            <person name="Fujiyama A."/>
            <person name="Inagaki F."/>
            <person name="Takami H."/>
        </authorList>
    </citation>
    <scope>NUCLEOTIDE SEQUENCE</scope>
    <source>
        <strain evidence="1">Expedition CK06-06</strain>
    </source>
</reference>
<name>X1M9L5_9ZZZZ</name>